<evidence type="ECO:0000256" key="1">
    <source>
        <dbReference type="SAM" id="MobiDB-lite"/>
    </source>
</evidence>
<protein>
    <submittedName>
        <fullName evidence="2">RCG39595</fullName>
    </submittedName>
</protein>
<sequence length="24" mass="2481">MALKVMGSTLHPQKQLSVSGPSLA</sequence>
<feature type="compositionally biased region" description="Polar residues" evidence="1">
    <location>
        <begin position="10"/>
        <end position="24"/>
    </location>
</feature>
<evidence type="ECO:0000313" key="2">
    <source>
        <dbReference type="EMBL" id="EDM18530.1"/>
    </source>
</evidence>
<dbReference type="Proteomes" id="UP000234681">
    <property type="component" value="Chromosome 1"/>
</dbReference>
<accession>A6I650</accession>
<proteinExistence type="predicted"/>
<dbReference type="AlphaFoldDB" id="A6I650"/>
<feature type="region of interest" description="Disordered" evidence="1">
    <location>
        <begin position="1"/>
        <end position="24"/>
    </location>
</feature>
<dbReference type="EMBL" id="CH473956">
    <property type="protein sequence ID" value="EDM18530.1"/>
    <property type="molecule type" value="Genomic_DNA"/>
</dbReference>
<evidence type="ECO:0000313" key="3">
    <source>
        <dbReference type="Proteomes" id="UP000234681"/>
    </source>
</evidence>
<gene>
    <name evidence="2" type="ORF">rCG_39595</name>
</gene>
<reference evidence="2 3" key="1">
    <citation type="submission" date="2005-09" db="EMBL/GenBank/DDBJ databases">
        <authorList>
            <person name="Mural R.J."/>
            <person name="Li P.W."/>
            <person name="Adams M.D."/>
            <person name="Amanatides P.G."/>
            <person name="Baden-Tillson H."/>
            <person name="Barnstead M."/>
            <person name="Chin S.H."/>
            <person name="Dew I."/>
            <person name="Evans C.A."/>
            <person name="Ferriera S."/>
            <person name="Flanigan M."/>
            <person name="Fosler C."/>
            <person name="Glodek A."/>
            <person name="Gu Z."/>
            <person name="Holt R.A."/>
            <person name="Jennings D."/>
            <person name="Kraft C.L."/>
            <person name="Lu F."/>
            <person name="Nguyen T."/>
            <person name="Nusskern D.R."/>
            <person name="Pfannkoch C.M."/>
            <person name="Sitter C."/>
            <person name="Sutton G.G."/>
            <person name="Venter J.C."/>
            <person name="Wang Z."/>
            <person name="Woodage T."/>
            <person name="Zheng X.H."/>
            <person name="Zhong F."/>
        </authorList>
    </citation>
    <scope>NUCLEOTIDE SEQUENCE [LARGE SCALE GENOMIC DNA]</scope>
    <source>
        <strain>BN</strain>
        <strain evidence="3">Sprague-Dawley</strain>
    </source>
</reference>
<name>A6I650_RAT</name>
<organism evidence="2 3">
    <name type="scientific">Rattus norvegicus</name>
    <name type="common">Rat</name>
    <dbReference type="NCBI Taxonomy" id="10116"/>
    <lineage>
        <taxon>Eukaryota</taxon>
        <taxon>Metazoa</taxon>
        <taxon>Chordata</taxon>
        <taxon>Craniata</taxon>
        <taxon>Vertebrata</taxon>
        <taxon>Euteleostomi</taxon>
        <taxon>Mammalia</taxon>
        <taxon>Eutheria</taxon>
        <taxon>Euarchontoglires</taxon>
        <taxon>Glires</taxon>
        <taxon>Rodentia</taxon>
        <taxon>Myomorpha</taxon>
        <taxon>Muroidea</taxon>
        <taxon>Muridae</taxon>
        <taxon>Murinae</taxon>
        <taxon>Rattus</taxon>
    </lineage>
</organism>